<evidence type="ECO:0000313" key="7">
    <source>
        <dbReference type="EMBL" id="GFU47391.1"/>
    </source>
</evidence>
<dbReference type="EMBL" id="BMAW01086450">
    <property type="protein sequence ID" value="GFU47391.1"/>
    <property type="molecule type" value="Genomic_DNA"/>
</dbReference>
<dbReference type="AlphaFoldDB" id="A0A8X6QZC0"/>
<proteinExistence type="predicted"/>
<dbReference type="GO" id="GO:0050909">
    <property type="term" value="P:sensory perception of taste"/>
    <property type="evidence" value="ECO:0007669"/>
    <property type="project" value="InterPro"/>
</dbReference>
<keyword evidence="8" id="KW-1185">Reference proteome</keyword>
<organism evidence="7 8">
    <name type="scientific">Nephila pilipes</name>
    <name type="common">Giant wood spider</name>
    <name type="synonym">Nephila maculata</name>
    <dbReference type="NCBI Taxonomy" id="299642"/>
    <lineage>
        <taxon>Eukaryota</taxon>
        <taxon>Metazoa</taxon>
        <taxon>Ecdysozoa</taxon>
        <taxon>Arthropoda</taxon>
        <taxon>Chelicerata</taxon>
        <taxon>Arachnida</taxon>
        <taxon>Araneae</taxon>
        <taxon>Araneomorphae</taxon>
        <taxon>Entelegynae</taxon>
        <taxon>Araneoidea</taxon>
        <taxon>Nephilidae</taxon>
        <taxon>Nephila</taxon>
    </lineage>
</organism>
<feature type="transmembrane region" description="Helical" evidence="6">
    <location>
        <begin position="40"/>
        <end position="60"/>
    </location>
</feature>
<dbReference type="InterPro" id="IPR013604">
    <property type="entry name" value="7TM_chemorcpt"/>
</dbReference>
<feature type="transmembrane region" description="Helical" evidence="6">
    <location>
        <begin position="12"/>
        <end position="33"/>
    </location>
</feature>
<sequence>MESLEDCMCFSALALVVYSVVGLFWMCYGMVFVSMGSYQYYLFSILGEVNYSMLLGMLIFPASAVNNASYAATEAVRSLPGRIPQHYNEIKIILRREYKQRISLTLGRIYEIDKSLLISMIGVLMNYGILVATLGTVKGSEIK</sequence>
<dbReference type="Pfam" id="PF08395">
    <property type="entry name" value="7tm_7"/>
    <property type="match status" value="1"/>
</dbReference>
<evidence type="ECO:0000313" key="8">
    <source>
        <dbReference type="Proteomes" id="UP000887013"/>
    </source>
</evidence>
<protein>
    <submittedName>
        <fullName evidence="7">Uncharacterized protein</fullName>
    </submittedName>
</protein>
<keyword evidence="2" id="KW-1003">Cell membrane</keyword>
<keyword evidence="4 6" id="KW-1133">Transmembrane helix</keyword>
<evidence type="ECO:0000256" key="1">
    <source>
        <dbReference type="ARBA" id="ARBA00004651"/>
    </source>
</evidence>
<feature type="transmembrane region" description="Helical" evidence="6">
    <location>
        <begin position="116"/>
        <end position="137"/>
    </location>
</feature>
<keyword evidence="3 6" id="KW-0812">Transmembrane</keyword>
<dbReference type="GO" id="GO:0005886">
    <property type="term" value="C:plasma membrane"/>
    <property type="evidence" value="ECO:0007669"/>
    <property type="project" value="UniProtKB-SubCell"/>
</dbReference>
<name>A0A8X6QZC0_NEPPI</name>
<comment type="caution">
    <text evidence="7">The sequence shown here is derived from an EMBL/GenBank/DDBJ whole genome shotgun (WGS) entry which is preliminary data.</text>
</comment>
<evidence type="ECO:0000256" key="3">
    <source>
        <dbReference type="ARBA" id="ARBA00022692"/>
    </source>
</evidence>
<comment type="subcellular location">
    <subcellularLocation>
        <location evidence="1">Cell membrane</location>
        <topology evidence="1">Multi-pass membrane protein</topology>
    </subcellularLocation>
</comment>
<evidence type="ECO:0000256" key="5">
    <source>
        <dbReference type="ARBA" id="ARBA00023136"/>
    </source>
</evidence>
<evidence type="ECO:0000256" key="2">
    <source>
        <dbReference type="ARBA" id="ARBA00022475"/>
    </source>
</evidence>
<dbReference type="Proteomes" id="UP000887013">
    <property type="component" value="Unassembled WGS sequence"/>
</dbReference>
<reference evidence="7" key="1">
    <citation type="submission" date="2020-08" db="EMBL/GenBank/DDBJ databases">
        <title>Multicomponent nature underlies the extraordinary mechanical properties of spider dragline silk.</title>
        <authorList>
            <person name="Kono N."/>
            <person name="Nakamura H."/>
            <person name="Mori M."/>
            <person name="Yoshida Y."/>
            <person name="Ohtoshi R."/>
            <person name="Malay A.D."/>
            <person name="Moran D.A.P."/>
            <person name="Tomita M."/>
            <person name="Numata K."/>
            <person name="Arakawa K."/>
        </authorList>
    </citation>
    <scope>NUCLEOTIDE SEQUENCE</scope>
</reference>
<evidence type="ECO:0000256" key="6">
    <source>
        <dbReference type="SAM" id="Phobius"/>
    </source>
</evidence>
<evidence type="ECO:0000256" key="4">
    <source>
        <dbReference type="ARBA" id="ARBA00022989"/>
    </source>
</evidence>
<keyword evidence="5 6" id="KW-0472">Membrane</keyword>
<accession>A0A8X6QZC0</accession>
<gene>
    <name evidence="7" type="primary">AVEN_182529_1</name>
    <name evidence="7" type="ORF">NPIL_82421</name>
</gene>